<accession>A0A1I1ERT7</accession>
<dbReference type="Gene3D" id="3.40.50.300">
    <property type="entry name" value="P-loop containing nucleotide triphosphate hydrolases"/>
    <property type="match status" value="1"/>
</dbReference>
<dbReference type="PROSITE" id="PS50043">
    <property type="entry name" value="HTH_LUXR_2"/>
    <property type="match status" value="1"/>
</dbReference>
<dbReference type="CDD" id="cd06170">
    <property type="entry name" value="LuxR_C_like"/>
    <property type="match status" value="1"/>
</dbReference>
<sequence>MVAEMIGAIPAGQGIMDPVAERILIGRDAELEELSSLLGVSSVDGRVVETSPRQHVLLAGDAGVGKTRLLQELAALAGARGWQAYAGHCLDFGDSALPYLPFSEMLDRLVTQLPDVVERVTQLHPALARLLPAGRQGAPDERVEAVDRSQLFAAVHGLLEAVADKAPALVVVEDAHWADQSTRDLLTYLFSRPFVGPVAIVASYRADDLHRRHPLRRQVAEWARVPGVGRVSLDPLGDDDVRHLVATIDPAVRGQERENIVARAEGNAFFVEELVGAAGGPDHWIPDELADVLLVRLDRLGEAARTVVRTAAVSGRRVRHDLLAAVTDLPPNTLDEALRHAVEEHVLVAGEGAYWFRHALLGEAVYDDLLPGERVRLHGRYVEVLADCDGRATSLGSAAELARHARHAHDLPTALVASVRAGDEAAAVGGPDEAAQHYERALAMLGELPTPDDIDPAAVVESCVVALTTAGRPDRAARIAREQLDRLPARTSAAARARVLAAQAMAVGIIDNAELDPLAPSDEALALVPDDDPALRARVLADRALLLHWRGMTDEAQAAGTEALALAERHDLPATASAAATTLTALGKLGDPAELRTALQSVIDRAQASGALSAELQGRYLLARSYQDWGEWPAAEAAFRVGVERAEQAGQPWAPYGFEPRHQLVWVLYVVGRWDEALELLRIARPGSPPVPYAALDGLRQAIRQGRGERVPRRLHRETWPSDGIVPVFTAAVEMIEAGRAGDARDAVVVYDEAVALLTRVWHPWFIARLRLAAVALGVLADAMPGLAAAERTALLADVERLASEGAATISNWDPARGWGPEGHAWEARLTAEALRARWLTGAEVDPVELVEAWRTAERCFAAFGHVLETATVRVALAGILRATGDTAGSARVADLARSAARSLGARPLLDALASPSAGRASPDSESLTPREAEILALVADGRTNGEIGKRLFISTKTVSVHVSNILAKLGAAGRTEAAAIARRRGLL</sequence>
<dbReference type="Proteomes" id="UP000198832">
    <property type="component" value="Unassembled WGS sequence"/>
</dbReference>
<dbReference type="PRINTS" id="PR00038">
    <property type="entry name" value="HTHLUXR"/>
</dbReference>
<dbReference type="PROSITE" id="PS00622">
    <property type="entry name" value="HTH_LUXR_1"/>
    <property type="match status" value="1"/>
</dbReference>
<evidence type="ECO:0000259" key="3">
    <source>
        <dbReference type="PROSITE" id="PS50043"/>
    </source>
</evidence>
<keyword evidence="5" id="KW-1185">Reference proteome</keyword>
<gene>
    <name evidence="4" type="ORF">SAMN04487968_102206</name>
</gene>
<dbReference type="InterPro" id="IPR016032">
    <property type="entry name" value="Sig_transdc_resp-reg_C-effctor"/>
</dbReference>
<dbReference type="EMBL" id="FOLB01000002">
    <property type="protein sequence ID" value="SFB89811.1"/>
    <property type="molecule type" value="Genomic_DNA"/>
</dbReference>
<dbReference type="GO" id="GO:0006355">
    <property type="term" value="P:regulation of DNA-templated transcription"/>
    <property type="evidence" value="ECO:0007669"/>
    <property type="project" value="InterPro"/>
</dbReference>
<dbReference type="GO" id="GO:0005524">
    <property type="term" value="F:ATP binding"/>
    <property type="evidence" value="ECO:0007669"/>
    <property type="project" value="UniProtKB-KW"/>
</dbReference>
<dbReference type="SUPFAM" id="SSF46894">
    <property type="entry name" value="C-terminal effector domain of the bipartite response regulators"/>
    <property type="match status" value="1"/>
</dbReference>
<dbReference type="InterPro" id="IPR000792">
    <property type="entry name" value="Tscrpt_reg_LuxR_C"/>
</dbReference>
<dbReference type="SMART" id="SM00421">
    <property type="entry name" value="HTH_LUXR"/>
    <property type="match status" value="1"/>
</dbReference>
<dbReference type="SUPFAM" id="SSF52540">
    <property type="entry name" value="P-loop containing nucleoside triphosphate hydrolases"/>
    <property type="match status" value="1"/>
</dbReference>
<dbReference type="InterPro" id="IPR036388">
    <property type="entry name" value="WH-like_DNA-bd_sf"/>
</dbReference>
<dbReference type="RefSeq" id="WP_091120428.1">
    <property type="nucleotide sequence ID" value="NZ_FOLB01000002.1"/>
</dbReference>
<dbReference type="GO" id="GO:0005737">
    <property type="term" value="C:cytoplasm"/>
    <property type="evidence" value="ECO:0007669"/>
    <property type="project" value="TreeGrafter"/>
</dbReference>
<dbReference type="PANTHER" id="PTHR16305:SF35">
    <property type="entry name" value="TRANSCRIPTIONAL ACTIVATOR DOMAIN"/>
    <property type="match status" value="1"/>
</dbReference>
<reference evidence="4 5" key="1">
    <citation type="submission" date="2016-10" db="EMBL/GenBank/DDBJ databases">
        <authorList>
            <person name="de Groot N.N."/>
        </authorList>
    </citation>
    <scope>NUCLEOTIDE SEQUENCE [LARGE SCALE GENOMIC DNA]</scope>
    <source>
        <strain evidence="4 5">CGMCC 1.7056</strain>
    </source>
</reference>
<dbReference type="Pfam" id="PF00196">
    <property type="entry name" value="GerE"/>
    <property type="match status" value="1"/>
</dbReference>
<dbReference type="PANTHER" id="PTHR16305">
    <property type="entry name" value="TESTICULAR SOLUBLE ADENYLYL CYCLASE"/>
    <property type="match status" value="1"/>
</dbReference>
<dbReference type="GO" id="GO:0003677">
    <property type="term" value="F:DNA binding"/>
    <property type="evidence" value="ECO:0007669"/>
    <property type="project" value="InterPro"/>
</dbReference>
<dbReference type="SUPFAM" id="SSF48452">
    <property type="entry name" value="TPR-like"/>
    <property type="match status" value="1"/>
</dbReference>
<dbReference type="InterPro" id="IPR027417">
    <property type="entry name" value="P-loop_NTPase"/>
</dbReference>
<proteinExistence type="predicted"/>
<dbReference type="AlphaFoldDB" id="A0A1I1ERT7"/>
<dbReference type="Gene3D" id="1.10.10.10">
    <property type="entry name" value="Winged helix-like DNA-binding domain superfamily/Winged helix DNA-binding domain"/>
    <property type="match status" value="1"/>
</dbReference>
<dbReference type="InterPro" id="IPR041664">
    <property type="entry name" value="AAA_16"/>
</dbReference>
<protein>
    <submittedName>
        <fullName evidence="4">Regulatory protein, luxR family</fullName>
    </submittedName>
</protein>
<evidence type="ECO:0000313" key="4">
    <source>
        <dbReference type="EMBL" id="SFB89811.1"/>
    </source>
</evidence>
<keyword evidence="1" id="KW-0547">Nucleotide-binding</keyword>
<keyword evidence="2" id="KW-0067">ATP-binding</keyword>
<dbReference type="Gene3D" id="1.25.40.10">
    <property type="entry name" value="Tetratricopeptide repeat domain"/>
    <property type="match status" value="1"/>
</dbReference>
<evidence type="ECO:0000256" key="2">
    <source>
        <dbReference type="ARBA" id="ARBA00022840"/>
    </source>
</evidence>
<evidence type="ECO:0000256" key="1">
    <source>
        <dbReference type="ARBA" id="ARBA00022741"/>
    </source>
</evidence>
<dbReference type="InterPro" id="IPR011990">
    <property type="entry name" value="TPR-like_helical_dom_sf"/>
</dbReference>
<name>A0A1I1ERT7_9ACTN</name>
<dbReference type="GO" id="GO:0004016">
    <property type="term" value="F:adenylate cyclase activity"/>
    <property type="evidence" value="ECO:0007669"/>
    <property type="project" value="TreeGrafter"/>
</dbReference>
<dbReference type="STRING" id="574651.SAMN04487968_102206"/>
<dbReference type="OrthoDB" id="5476461at2"/>
<organism evidence="4 5">
    <name type="scientific">Nocardioides terrae</name>
    <dbReference type="NCBI Taxonomy" id="574651"/>
    <lineage>
        <taxon>Bacteria</taxon>
        <taxon>Bacillati</taxon>
        <taxon>Actinomycetota</taxon>
        <taxon>Actinomycetes</taxon>
        <taxon>Propionibacteriales</taxon>
        <taxon>Nocardioidaceae</taxon>
        <taxon>Nocardioides</taxon>
    </lineage>
</organism>
<evidence type="ECO:0000313" key="5">
    <source>
        <dbReference type="Proteomes" id="UP000198832"/>
    </source>
</evidence>
<feature type="domain" description="HTH luxR-type" evidence="3">
    <location>
        <begin position="921"/>
        <end position="986"/>
    </location>
</feature>
<dbReference type="Pfam" id="PF13191">
    <property type="entry name" value="AAA_16"/>
    <property type="match status" value="1"/>
</dbReference>